<dbReference type="InterPro" id="IPR052654">
    <property type="entry name" value="CS_Sulfotransferase"/>
</dbReference>
<reference evidence="4" key="1">
    <citation type="submission" date="2012-12" db="EMBL/GenBank/DDBJ databases">
        <authorList>
            <person name="Hellsten U."/>
            <person name="Grimwood J."/>
            <person name="Chapman J.A."/>
            <person name="Shapiro H."/>
            <person name="Aerts A."/>
            <person name="Otillar R.P."/>
            <person name="Terry A.Y."/>
            <person name="Boore J.L."/>
            <person name="Simakov O."/>
            <person name="Marletaz F."/>
            <person name="Cho S.-J."/>
            <person name="Edsinger-Gonzales E."/>
            <person name="Havlak P."/>
            <person name="Kuo D.-H."/>
            <person name="Larsson T."/>
            <person name="Lv J."/>
            <person name="Arendt D."/>
            <person name="Savage R."/>
            <person name="Osoegawa K."/>
            <person name="de Jong P."/>
            <person name="Lindberg D.R."/>
            <person name="Seaver E.C."/>
            <person name="Weisblat D.A."/>
            <person name="Putnam N.H."/>
            <person name="Grigoriev I.V."/>
            <person name="Rokhsar D.S."/>
        </authorList>
    </citation>
    <scope>NUCLEOTIDE SEQUENCE</scope>
    <source>
        <strain evidence="4">I ESC-2004</strain>
    </source>
</reference>
<evidence type="ECO:0000313" key="4">
    <source>
        <dbReference type="Proteomes" id="UP000014760"/>
    </source>
</evidence>
<dbReference type="PANTHER" id="PTHR15723">
    <property type="entry name" value="CARBOHYDRATE SULFOTRANSFERASE 15"/>
    <property type="match status" value="1"/>
</dbReference>
<dbReference type="Pfam" id="PF00685">
    <property type="entry name" value="Sulfotransfer_1"/>
    <property type="match status" value="1"/>
</dbReference>
<dbReference type="OMA" id="WTRHRFR"/>
<dbReference type="STRING" id="283909.R7T9P3"/>
<dbReference type="SUPFAM" id="SSF52540">
    <property type="entry name" value="P-loop containing nucleoside triphosphate hydrolases"/>
    <property type="match status" value="1"/>
</dbReference>
<name>R7T9P3_CAPTE</name>
<dbReference type="AlphaFoldDB" id="R7T9P3"/>
<dbReference type="HOGENOM" id="CLU_621502_0_0_1"/>
<dbReference type="InterPro" id="IPR000863">
    <property type="entry name" value="Sulfotransferase_dom"/>
</dbReference>
<dbReference type="GO" id="GO:0050659">
    <property type="term" value="F:N-acetylgalactosamine 4-sulfate 6-O-sulfotransferase activity"/>
    <property type="evidence" value="ECO:0007669"/>
    <property type="project" value="TreeGrafter"/>
</dbReference>
<feature type="domain" description="Sulfotransferase" evidence="1">
    <location>
        <begin position="136"/>
        <end position="357"/>
    </location>
</feature>
<evidence type="ECO:0000313" key="2">
    <source>
        <dbReference type="EMBL" id="ELT90468.1"/>
    </source>
</evidence>
<dbReference type="OrthoDB" id="526228at2759"/>
<dbReference type="GO" id="GO:0019319">
    <property type="term" value="P:hexose biosynthetic process"/>
    <property type="evidence" value="ECO:0007669"/>
    <property type="project" value="TreeGrafter"/>
</dbReference>
<reference evidence="3" key="3">
    <citation type="submission" date="2015-06" db="UniProtKB">
        <authorList>
            <consortium name="EnsemblMetazoa"/>
        </authorList>
    </citation>
    <scope>IDENTIFICATION</scope>
</reference>
<organism evidence="2">
    <name type="scientific">Capitella teleta</name>
    <name type="common">Polychaete worm</name>
    <dbReference type="NCBI Taxonomy" id="283909"/>
    <lineage>
        <taxon>Eukaryota</taxon>
        <taxon>Metazoa</taxon>
        <taxon>Spiralia</taxon>
        <taxon>Lophotrochozoa</taxon>
        <taxon>Annelida</taxon>
        <taxon>Polychaeta</taxon>
        <taxon>Sedentaria</taxon>
        <taxon>Scolecida</taxon>
        <taxon>Capitellidae</taxon>
        <taxon>Capitella</taxon>
    </lineage>
</organism>
<dbReference type="PANTHER" id="PTHR15723:SF0">
    <property type="entry name" value="CARBOHYDRATE SULFOTRANSFERASE 15"/>
    <property type="match status" value="1"/>
</dbReference>
<accession>R7T9P3</accession>
<proteinExistence type="predicted"/>
<dbReference type="EMBL" id="AMQN01003103">
    <property type="status" value="NOT_ANNOTATED_CDS"/>
    <property type="molecule type" value="Genomic_DNA"/>
</dbReference>
<keyword evidence="4" id="KW-1185">Reference proteome</keyword>
<dbReference type="Proteomes" id="UP000014760">
    <property type="component" value="Unassembled WGS sequence"/>
</dbReference>
<dbReference type="Gene3D" id="3.40.50.300">
    <property type="entry name" value="P-loop containing nucleotide triphosphate hydrolases"/>
    <property type="match status" value="1"/>
</dbReference>
<evidence type="ECO:0000259" key="1">
    <source>
        <dbReference type="Pfam" id="PF00685"/>
    </source>
</evidence>
<dbReference type="EnsemblMetazoa" id="CapteT222727">
    <property type="protein sequence ID" value="CapteP222727"/>
    <property type="gene ID" value="CapteG222727"/>
</dbReference>
<dbReference type="InterPro" id="IPR027417">
    <property type="entry name" value="P-loop_NTPase"/>
</dbReference>
<gene>
    <name evidence="2" type="ORF">CAPTEDRAFT_222727</name>
</gene>
<reference evidence="2 4" key="2">
    <citation type="journal article" date="2013" name="Nature">
        <title>Insights into bilaterian evolution from three spiralian genomes.</title>
        <authorList>
            <person name="Simakov O."/>
            <person name="Marletaz F."/>
            <person name="Cho S.J."/>
            <person name="Edsinger-Gonzales E."/>
            <person name="Havlak P."/>
            <person name="Hellsten U."/>
            <person name="Kuo D.H."/>
            <person name="Larsson T."/>
            <person name="Lv J."/>
            <person name="Arendt D."/>
            <person name="Savage R."/>
            <person name="Osoegawa K."/>
            <person name="de Jong P."/>
            <person name="Grimwood J."/>
            <person name="Chapman J.A."/>
            <person name="Shapiro H."/>
            <person name="Aerts A."/>
            <person name="Otillar R.P."/>
            <person name="Terry A.Y."/>
            <person name="Boore J.L."/>
            <person name="Grigoriev I.V."/>
            <person name="Lindberg D.R."/>
            <person name="Seaver E.C."/>
            <person name="Weisblat D.A."/>
            <person name="Putnam N.H."/>
            <person name="Rokhsar D.S."/>
        </authorList>
    </citation>
    <scope>NUCLEOTIDE SEQUENCE</scope>
    <source>
        <strain evidence="2 4">I ESC-2004</strain>
    </source>
</reference>
<protein>
    <recommendedName>
        <fullName evidence="1">Sulfotransferase domain-containing protein</fullName>
    </recommendedName>
</protein>
<sequence length="441" mass="50514">MEQPSAILHCSSTFAPFPLSCSELQGDEAEMNTQSGSWKALCFVFISFVVGLSCWRSGWVRQSAAPEFFRVDASRTEQDTETLISFEDYSNVRKASNDSEEWINLINVKPPEFLPTFKNPCWRDNSTRLRCLPYFYIAGQPKCGTTDLFHSLVLHPQIVMPVAKEPHWWARGRFGVKSLQSFKSYVKMFAPLVTELVSGHRTDLVTGEASASTLWDNRVWKHFPENQGLSEPRMLIAQHLHHFQPQAKIIVIIRNPVDRTFSDYLYFGKGGEGVDDFHRKVQLGIDHFNDCVNNHTEDACVYLCVNHSRLSLGLYVFFLEHWMREFPRNQIFVVRLEDYSADKKRSLRDIAQFLDLAAYLQLHGLRMCSTATALNVSGTDVTRKTRKLEKCGMILEDCSPNSSTHTMSGYLVSLTTNGSYGDRYILLIAFPFIVHDWMCLM</sequence>
<evidence type="ECO:0000313" key="3">
    <source>
        <dbReference type="EnsemblMetazoa" id="CapteP222727"/>
    </source>
</evidence>
<dbReference type="EMBL" id="KB310915">
    <property type="protein sequence ID" value="ELT90468.1"/>
    <property type="molecule type" value="Genomic_DNA"/>
</dbReference>